<keyword evidence="1" id="KW-0472">Membrane</keyword>
<evidence type="ECO:0000256" key="1">
    <source>
        <dbReference type="SAM" id="Phobius"/>
    </source>
</evidence>
<protein>
    <submittedName>
        <fullName evidence="2">Uncharacterized protein</fullName>
    </submittedName>
</protein>
<keyword evidence="3" id="KW-1185">Reference proteome</keyword>
<evidence type="ECO:0000313" key="3">
    <source>
        <dbReference type="Proteomes" id="UP000245412"/>
    </source>
</evidence>
<feature type="transmembrane region" description="Helical" evidence="1">
    <location>
        <begin position="12"/>
        <end position="34"/>
    </location>
</feature>
<proteinExistence type="predicted"/>
<dbReference type="RefSeq" id="WP_109747700.1">
    <property type="nucleotide sequence ID" value="NZ_JANKBI010000013.1"/>
</dbReference>
<dbReference type="AlphaFoldDB" id="A0AB73T0R7"/>
<keyword evidence="1" id="KW-1133">Transmembrane helix</keyword>
<reference evidence="2 3" key="1">
    <citation type="submission" date="2018-05" db="EMBL/GenBank/DDBJ databases">
        <authorList>
            <person name="Goeker M."/>
            <person name="Huntemann M."/>
            <person name="Clum A."/>
            <person name="Pillay M."/>
            <person name="Palaniappan K."/>
            <person name="Varghese N."/>
            <person name="Mikhailova N."/>
            <person name="Stamatis D."/>
            <person name="Reddy T."/>
            <person name="Daum C."/>
            <person name="Shapiro N."/>
            <person name="Ivanova N."/>
            <person name="Kyrpides N."/>
            <person name="Woyke T."/>
        </authorList>
    </citation>
    <scope>NUCLEOTIDE SEQUENCE [LARGE SCALE GENOMIC DNA]</scope>
    <source>
        <strain evidence="2 3">DSM 26524</strain>
    </source>
</reference>
<dbReference type="EMBL" id="QGGY01000012">
    <property type="protein sequence ID" value="PWJ73518.1"/>
    <property type="molecule type" value="Genomic_DNA"/>
</dbReference>
<keyword evidence="1" id="KW-0812">Transmembrane</keyword>
<dbReference type="Proteomes" id="UP000245412">
    <property type="component" value="Unassembled WGS sequence"/>
</dbReference>
<accession>A0AB73T0R7</accession>
<gene>
    <name evidence="2" type="ORF">C7383_11293</name>
</gene>
<evidence type="ECO:0000313" key="2">
    <source>
        <dbReference type="EMBL" id="PWJ73518.1"/>
    </source>
</evidence>
<name>A0AB73T0R7_9FIRM</name>
<organism evidence="2 3">
    <name type="scientific">Murimonas intestini</name>
    <dbReference type="NCBI Taxonomy" id="1337051"/>
    <lineage>
        <taxon>Bacteria</taxon>
        <taxon>Bacillati</taxon>
        <taxon>Bacillota</taxon>
        <taxon>Clostridia</taxon>
        <taxon>Lachnospirales</taxon>
        <taxon>Lachnospiraceae</taxon>
        <taxon>Murimonas</taxon>
    </lineage>
</organism>
<sequence length="164" mass="18165">MDKKKHFSMNVGISWILVIFILLCLVTFGVLSMVSANSDYQMSKKTADRITAFYEASSRAQDVLKQIDQELAASFSDGSFPQSALAKLAKDQELADSHSLSVSEENTISFSETLSDTQALSVSLETVQAPAQGEQLYRITCWQVVSTVEWDYEDTGELFNGTLE</sequence>
<comment type="caution">
    <text evidence="2">The sequence shown here is derived from an EMBL/GenBank/DDBJ whole genome shotgun (WGS) entry which is preliminary data.</text>
</comment>